<evidence type="ECO:0000313" key="3">
    <source>
        <dbReference type="Proteomes" id="UP000663720"/>
    </source>
</evidence>
<dbReference type="InterPro" id="IPR049503">
    <property type="entry name" value="AbiJ_NTD4"/>
</dbReference>
<dbReference type="KEGG" id="dli:dnl_36320"/>
<evidence type="ECO:0000313" key="2">
    <source>
        <dbReference type="EMBL" id="QTA81299.1"/>
    </source>
</evidence>
<dbReference type="AlphaFoldDB" id="A0A975GHG6"/>
<reference evidence="2" key="1">
    <citation type="journal article" date="2021" name="Microb. Physiol.">
        <title>Proteogenomic Insights into the Physiology of Marine, Sulfate-Reducing, Filamentous Desulfonema limicola and Desulfonema magnum.</title>
        <authorList>
            <person name="Schnaars V."/>
            <person name="Wohlbrand L."/>
            <person name="Scheve S."/>
            <person name="Hinrichs C."/>
            <person name="Reinhardt R."/>
            <person name="Rabus R."/>
        </authorList>
    </citation>
    <scope>NUCLEOTIDE SEQUENCE</scope>
    <source>
        <strain evidence="2">5ac10</strain>
    </source>
</reference>
<organism evidence="2 3">
    <name type="scientific">Desulfonema limicola</name>
    <dbReference type="NCBI Taxonomy" id="45656"/>
    <lineage>
        <taxon>Bacteria</taxon>
        <taxon>Pseudomonadati</taxon>
        <taxon>Thermodesulfobacteriota</taxon>
        <taxon>Desulfobacteria</taxon>
        <taxon>Desulfobacterales</taxon>
        <taxon>Desulfococcaceae</taxon>
        <taxon>Desulfonema</taxon>
    </lineage>
</organism>
<proteinExistence type="predicted"/>
<name>A0A975GHG6_9BACT</name>
<sequence>MEYYSDQLKGYKTRDKDKIPHNVWGGIVATINGLINSNAFAKYFPKNCPDEGIYSTDQDAFQLALKAEVPDIKFPFITEKPKNDDVWATEKEPFTPDYLLILDLIQFSHEYVSEPIKGKYCKFPGHYHLNFDEEIGKENFRDKINRIFVRNGISYQLQNNGNITRLAPEILGEFLYSTRFQTQDQMLNQMLEDARKKFLNPDKNIRRESLERLWDAWERIKTILNPNDKKKSVGLLLDKCADEPKFRELIDAEAISLTKVGNTFQIRHSEIGQIEINRSEQIDYLFHRLFSLILLAIRKNQNQNITRR</sequence>
<dbReference type="Pfam" id="PF18863">
    <property type="entry name" value="AbiJ_NTD4"/>
    <property type="match status" value="1"/>
</dbReference>
<accession>A0A975GHG6</accession>
<dbReference type="Proteomes" id="UP000663720">
    <property type="component" value="Chromosome"/>
</dbReference>
<evidence type="ECO:0000259" key="1">
    <source>
        <dbReference type="Pfam" id="PF18863"/>
    </source>
</evidence>
<dbReference type="RefSeq" id="WP_207687353.1">
    <property type="nucleotide sequence ID" value="NZ_CP061799.1"/>
</dbReference>
<protein>
    <recommendedName>
        <fullName evidence="1">HEPN AbiJ-N-terminal domain-containing protein</fullName>
    </recommendedName>
</protein>
<feature type="domain" description="HEPN AbiJ-N-terminal" evidence="1">
    <location>
        <begin position="3"/>
        <end position="171"/>
    </location>
</feature>
<dbReference type="EMBL" id="CP061799">
    <property type="protein sequence ID" value="QTA81299.1"/>
    <property type="molecule type" value="Genomic_DNA"/>
</dbReference>
<keyword evidence="3" id="KW-1185">Reference proteome</keyword>
<gene>
    <name evidence="2" type="ORF">dnl_36320</name>
</gene>